<keyword evidence="3" id="KW-0677">Repeat</keyword>
<name>T1E863_ANOAQ</name>
<protein>
    <submittedName>
        <fullName evidence="4">Putative membrane glycoprotein lig-1</fullName>
    </submittedName>
</protein>
<keyword evidence="2" id="KW-0732">Signal</keyword>
<proteinExistence type="evidence at transcript level"/>
<accession>T1E863</accession>
<dbReference type="SMART" id="SM00369">
    <property type="entry name" value="LRR_TYP"/>
    <property type="match status" value="3"/>
</dbReference>
<dbReference type="PANTHER" id="PTHR24373:SF275">
    <property type="entry name" value="TIR DOMAIN-CONTAINING PROTEIN"/>
    <property type="match status" value="1"/>
</dbReference>
<dbReference type="InterPro" id="IPR050328">
    <property type="entry name" value="Dev_Immune_Receptor"/>
</dbReference>
<organism evidence="4">
    <name type="scientific">Anopheles aquasalis</name>
    <name type="common">Malaria mosquito</name>
    <dbReference type="NCBI Taxonomy" id="42839"/>
    <lineage>
        <taxon>Eukaryota</taxon>
        <taxon>Metazoa</taxon>
        <taxon>Ecdysozoa</taxon>
        <taxon>Arthropoda</taxon>
        <taxon>Hexapoda</taxon>
        <taxon>Insecta</taxon>
        <taxon>Pterygota</taxon>
        <taxon>Neoptera</taxon>
        <taxon>Endopterygota</taxon>
        <taxon>Diptera</taxon>
        <taxon>Nematocera</taxon>
        <taxon>Culicoidea</taxon>
        <taxon>Culicidae</taxon>
        <taxon>Anophelinae</taxon>
        <taxon>Anopheles</taxon>
    </lineage>
</organism>
<dbReference type="VEuPathDB" id="VectorBase:AAQUA_008144"/>
<evidence type="ECO:0000256" key="3">
    <source>
        <dbReference type="ARBA" id="ARBA00022737"/>
    </source>
</evidence>
<dbReference type="InterPro" id="IPR001611">
    <property type="entry name" value="Leu-rich_rpt"/>
</dbReference>
<reference evidence="4" key="1">
    <citation type="submission" date="2013-07" db="EMBL/GenBank/DDBJ databases">
        <title>Transcriptome sequencing and developmental regulation of gene expression in Anopheles aquasalis.</title>
        <authorList>
            <consortium name="Brazilian Malaria Network (MCT/CNPq/MS/SCTIE/DECIT/PRONEX 555648/2009-5) and Research Network on Bioactive Molecules from Arthropod Vectors (NAP-MOBIARVE"/>
            <consortium name="University of Sao Paulo)"/>
            <person name="Marinotti O."/>
            <person name="Ribeiro J.M.C."/>
            <person name="Costa-da-Silva A.L."/>
            <person name="Silva M.C.P."/>
            <person name="Lopes A.R."/>
            <person name="Barros M.S."/>
            <person name="Sa-Nunes A."/>
            <person name="Konjin B.B."/>
            <person name="Carvalho E."/>
            <person name="Suesdek L."/>
            <person name="Silva-Neto M.A.C."/>
            <person name="Capurro M.L."/>
        </authorList>
    </citation>
    <scope>NUCLEOTIDE SEQUENCE</scope>
    <source>
        <tissue evidence="4">Whole body</tissue>
    </source>
</reference>
<evidence type="ECO:0000256" key="1">
    <source>
        <dbReference type="ARBA" id="ARBA00022614"/>
    </source>
</evidence>
<dbReference type="SUPFAM" id="SSF52058">
    <property type="entry name" value="L domain-like"/>
    <property type="match status" value="1"/>
</dbReference>
<dbReference type="PROSITE" id="PS51450">
    <property type="entry name" value="LRR"/>
    <property type="match status" value="1"/>
</dbReference>
<dbReference type="PANTHER" id="PTHR24373">
    <property type="entry name" value="SLIT RELATED LEUCINE-RICH REPEAT NEURONAL PROTEIN"/>
    <property type="match status" value="1"/>
</dbReference>
<dbReference type="EMBL" id="GAMD01002457">
    <property type="protein sequence ID" value="JAA99133.1"/>
    <property type="molecule type" value="mRNA"/>
</dbReference>
<evidence type="ECO:0000256" key="2">
    <source>
        <dbReference type="ARBA" id="ARBA00022729"/>
    </source>
</evidence>
<dbReference type="InterPro" id="IPR003591">
    <property type="entry name" value="Leu-rich_rpt_typical-subtyp"/>
</dbReference>
<sequence>MEKLRIVRLEALGLESVFVREHFEELHLSGNRIVNLTTTGSPRSNCHLKVLDLRKNQFVNVSQLQPFGELVELQLDDNQITVLPLEPFTRMSQLRVLSLAGNRINQIVPSVARFELGELEYFSLARNELVRFGTANWELPSLKALLLNNNRLVELPDLSDFEQFFSLEQLTLGANDWSCSWLDSVLGSVLREDRETSIKLDNGPNTECPSEKVSGICCKFTISSSNDTTPGTASSELFVPEIHQAREQTEKLTAIHDEFKRSWDERLKALHTKLQSMLVIAMAELQTKKPVTVLQVTQLRQELEGLRNQSKSLETGKELHHRMEKRLAHFMIEMKNKLLQQTIETDKLLSQVNELRYRFDQQLKERTAENVTSSQSTV</sequence>
<evidence type="ECO:0000313" key="4">
    <source>
        <dbReference type="EMBL" id="JAA99133.1"/>
    </source>
</evidence>
<dbReference type="Pfam" id="PF13855">
    <property type="entry name" value="LRR_8"/>
    <property type="match status" value="1"/>
</dbReference>
<dbReference type="Gene3D" id="3.80.10.10">
    <property type="entry name" value="Ribonuclease Inhibitor"/>
    <property type="match status" value="1"/>
</dbReference>
<dbReference type="AlphaFoldDB" id="T1E863"/>
<dbReference type="InterPro" id="IPR032675">
    <property type="entry name" value="LRR_dom_sf"/>
</dbReference>
<keyword evidence="1" id="KW-0433">Leucine-rich repeat</keyword>